<dbReference type="PANTHER" id="PTHR33406:SF12">
    <property type="entry name" value="BLR2997 PROTEIN"/>
    <property type="match status" value="1"/>
</dbReference>
<feature type="domain" description="SSD" evidence="7">
    <location>
        <begin position="256"/>
        <end position="381"/>
    </location>
</feature>
<dbReference type="OrthoDB" id="9803781at2"/>
<keyword evidence="3 6" id="KW-0812">Transmembrane</keyword>
<dbReference type="RefSeq" id="WP_006880005.1">
    <property type="nucleotide sequence ID" value="NZ_AEVS01000074.1"/>
</dbReference>
<organism evidence="8 9">
    <name type="scientific">Vibrio brasiliensis LMG 20546</name>
    <dbReference type="NCBI Taxonomy" id="945543"/>
    <lineage>
        <taxon>Bacteria</taxon>
        <taxon>Pseudomonadati</taxon>
        <taxon>Pseudomonadota</taxon>
        <taxon>Gammaproteobacteria</taxon>
        <taxon>Vibrionales</taxon>
        <taxon>Vibrionaceae</taxon>
        <taxon>Vibrio</taxon>
        <taxon>Vibrio oreintalis group</taxon>
    </lineage>
</organism>
<keyword evidence="4 6" id="KW-1133">Transmembrane helix</keyword>
<evidence type="ECO:0000313" key="8">
    <source>
        <dbReference type="EMBL" id="EGA65133.1"/>
    </source>
</evidence>
<feature type="transmembrane region" description="Helical" evidence="6">
    <location>
        <begin position="21"/>
        <end position="40"/>
    </location>
</feature>
<gene>
    <name evidence="8" type="ORF">VIBR0546_16551</name>
</gene>
<dbReference type="GO" id="GO:0022857">
    <property type="term" value="F:transmembrane transporter activity"/>
    <property type="evidence" value="ECO:0007669"/>
    <property type="project" value="InterPro"/>
</dbReference>
<protein>
    <submittedName>
        <fullName evidence="8">Putative integral membrane protein</fullName>
    </submittedName>
</protein>
<dbReference type="InterPro" id="IPR000731">
    <property type="entry name" value="SSD"/>
</dbReference>
<keyword evidence="9" id="KW-1185">Reference proteome</keyword>
<feature type="domain" description="SSD" evidence="7">
    <location>
        <begin position="639"/>
        <end position="766"/>
    </location>
</feature>
<dbReference type="EMBL" id="AEVS01000074">
    <property type="protein sequence ID" value="EGA65133.1"/>
    <property type="molecule type" value="Genomic_DNA"/>
</dbReference>
<evidence type="ECO:0000256" key="4">
    <source>
        <dbReference type="ARBA" id="ARBA00022989"/>
    </source>
</evidence>
<sequence length="793" mass="87880">MTVQQSTSNQPSKWLTLPTRMSWWVLLMTTLMVIAATIGGKNLYFRGDYNIFFDGQNAQLRAYDEIQTTFAKSDNLSIVIAPKSGNVFEQQTLTLVQQLTKDAWQIPYSSRVDSLANYQHTEAEEDDLIVEDLLLEEYPLTEQRIAKIKQIALSEPVVKHSLISEKGDVTVVNVTVQLPGIDKTTEAIEVVESANQLIDKYQQLYPTMEFHKAGIVAMNYAFMSAAQEDSSTLVPTMLLVILVFLTFMLRSPLSVIATLIVIIGSVTATMGLSGWAGMFLSTATVNIPTLVMTLAVADCVHVIATMRQNLKKGHSKIYAIDQSVAINFMPILITSVTTAIGFLMMNMSDSPVLRDFGNLAALGVMIACFLSVSLLPAMLKLLPLRVKVDSEQQPKSTDFMDKLGDWVVNNRKALLPVSALVIAVSAALLPLNKVNDESVKYFDTRSEFRRAADFMEQRISGMTNISIAIKTNQSQGIADPVFLQSIGDFSRWLRDQPETDHVATLSDVYKRLNKNMHSDDELYYKLPLDRELAAQYLLLYEMSLPYGLDLNNQINVDKSSIKMVVTIDNLGSVELVELENRIYDWFAQHAPQYQVVASSPSLMFAHIGETNMASMLSTLPITLILISALMIFALRSARLGLISVVPNMAPAIIGFGLWALISGEINLGLSVVVTLTLGIVVDDSVHFLAKYQRARRQGQSAEEAVRYAFHTVGRALWITTVVLVAGFSVLAMSSFRLNADMGQLSAIVIFIALVVDFIFLPALLMRFDTASYIEKADSEQTQPTSTVTQTQSY</sequence>
<evidence type="ECO:0000256" key="6">
    <source>
        <dbReference type="SAM" id="Phobius"/>
    </source>
</evidence>
<comment type="subcellular location">
    <subcellularLocation>
        <location evidence="1">Cell membrane</location>
        <topology evidence="1">Multi-pass membrane protein</topology>
    </subcellularLocation>
</comment>
<dbReference type="Gene3D" id="1.20.1640.10">
    <property type="entry name" value="Multidrug efflux transporter AcrB transmembrane domain"/>
    <property type="match status" value="2"/>
</dbReference>
<reference evidence="8 9" key="1">
    <citation type="journal article" date="2012" name="Int. J. Syst. Evol. Microbiol.">
        <title>Vibrio caribbeanicus sp. nov., isolated from the marine sponge Scleritoderma cyanea.</title>
        <authorList>
            <person name="Hoffmann M."/>
            <person name="Monday S.R."/>
            <person name="Allard M.W."/>
            <person name="Strain E.A."/>
            <person name="Whittaker P."/>
            <person name="Naum M."/>
            <person name="McCarthy P.J."/>
            <person name="Lopez J.V."/>
            <person name="Fischer M."/>
            <person name="Brown E.W."/>
        </authorList>
    </citation>
    <scope>NUCLEOTIDE SEQUENCE [LARGE SCALE GENOMIC DNA]</scope>
    <source>
        <strain evidence="8 9">LMG 20546</strain>
    </source>
</reference>
<evidence type="ECO:0000256" key="1">
    <source>
        <dbReference type="ARBA" id="ARBA00004651"/>
    </source>
</evidence>
<dbReference type="Pfam" id="PF03176">
    <property type="entry name" value="MMPL"/>
    <property type="match status" value="2"/>
</dbReference>
<keyword evidence="5 6" id="KW-0472">Membrane</keyword>
<dbReference type="AlphaFoldDB" id="E8LVY1"/>
<feature type="transmembrane region" description="Helical" evidence="6">
    <location>
        <begin position="641"/>
        <end position="661"/>
    </location>
</feature>
<dbReference type="InterPro" id="IPR001036">
    <property type="entry name" value="Acrflvin-R"/>
</dbReference>
<feature type="transmembrane region" description="Helical" evidence="6">
    <location>
        <begin position="612"/>
        <end position="634"/>
    </location>
</feature>
<dbReference type="SUPFAM" id="SSF82866">
    <property type="entry name" value="Multidrug efflux transporter AcrB transmembrane domain"/>
    <property type="match status" value="2"/>
</dbReference>
<feature type="transmembrane region" description="Helical" evidence="6">
    <location>
        <begin position="667"/>
        <end position="689"/>
    </location>
</feature>
<comment type="caution">
    <text evidence="8">The sequence shown here is derived from an EMBL/GenBank/DDBJ whole genome shotgun (WGS) entry which is preliminary data.</text>
</comment>
<dbReference type="InterPro" id="IPR050545">
    <property type="entry name" value="Mycobact_MmpL"/>
</dbReference>
<dbReference type="PROSITE" id="PS50156">
    <property type="entry name" value="SSD"/>
    <property type="match status" value="2"/>
</dbReference>
<dbReference type="Proteomes" id="UP000004371">
    <property type="component" value="Unassembled WGS sequence"/>
</dbReference>
<feature type="transmembrane region" description="Helical" evidence="6">
    <location>
        <begin position="256"/>
        <end position="279"/>
    </location>
</feature>
<dbReference type="eggNOG" id="COG1033">
    <property type="taxonomic scope" value="Bacteria"/>
</dbReference>
<feature type="transmembrane region" description="Helical" evidence="6">
    <location>
        <begin position="715"/>
        <end position="735"/>
    </location>
</feature>
<dbReference type="PRINTS" id="PR00702">
    <property type="entry name" value="ACRIFLAVINRP"/>
</dbReference>
<name>E8LVY1_9VIBR</name>
<keyword evidence="2" id="KW-1003">Cell membrane</keyword>
<feature type="transmembrane region" description="Helical" evidence="6">
    <location>
        <begin position="324"/>
        <end position="344"/>
    </location>
</feature>
<feature type="transmembrane region" description="Helical" evidence="6">
    <location>
        <begin position="232"/>
        <end position="249"/>
    </location>
</feature>
<dbReference type="PANTHER" id="PTHR33406">
    <property type="entry name" value="MEMBRANE PROTEIN MJ1562-RELATED"/>
    <property type="match status" value="1"/>
</dbReference>
<feature type="transmembrane region" description="Helical" evidence="6">
    <location>
        <begin position="741"/>
        <end position="765"/>
    </location>
</feature>
<feature type="transmembrane region" description="Helical" evidence="6">
    <location>
        <begin position="285"/>
        <end position="304"/>
    </location>
</feature>
<evidence type="ECO:0000256" key="5">
    <source>
        <dbReference type="ARBA" id="ARBA00023136"/>
    </source>
</evidence>
<dbReference type="GO" id="GO:0005886">
    <property type="term" value="C:plasma membrane"/>
    <property type="evidence" value="ECO:0007669"/>
    <property type="project" value="UniProtKB-SubCell"/>
</dbReference>
<dbReference type="STRING" id="945543.VIBR0546_16551"/>
<evidence type="ECO:0000259" key="7">
    <source>
        <dbReference type="PROSITE" id="PS50156"/>
    </source>
</evidence>
<evidence type="ECO:0000256" key="2">
    <source>
        <dbReference type="ARBA" id="ARBA00022475"/>
    </source>
</evidence>
<dbReference type="InterPro" id="IPR004869">
    <property type="entry name" value="MMPL_dom"/>
</dbReference>
<proteinExistence type="predicted"/>
<feature type="transmembrane region" description="Helical" evidence="6">
    <location>
        <begin position="356"/>
        <end position="377"/>
    </location>
</feature>
<evidence type="ECO:0000313" key="9">
    <source>
        <dbReference type="Proteomes" id="UP000004371"/>
    </source>
</evidence>
<evidence type="ECO:0000256" key="3">
    <source>
        <dbReference type="ARBA" id="ARBA00022692"/>
    </source>
</evidence>
<accession>E8LVY1</accession>